<evidence type="ECO:0000313" key="1">
    <source>
        <dbReference type="EMBL" id="PVH90963.1"/>
    </source>
</evidence>
<accession>A0A2V1D0F5</accession>
<sequence length="133" mass="14923">MLFHDALSLPCSRFFRARYDIMPTRPTLPIITRKDSATAQPVVEMVASWESPKLWVKASRNPLDLTVLGMCSGAALDGVSCALLRYRQQSPDGPLRMSLFTVRTLTSLLISTTIDKDNSTRKLPYPFSYEHSS</sequence>
<name>A0A2V1D0F5_9PLEO</name>
<proteinExistence type="predicted"/>
<organism evidence="1 2">
    <name type="scientific">Periconia macrospinosa</name>
    <dbReference type="NCBI Taxonomy" id="97972"/>
    <lineage>
        <taxon>Eukaryota</taxon>
        <taxon>Fungi</taxon>
        <taxon>Dikarya</taxon>
        <taxon>Ascomycota</taxon>
        <taxon>Pezizomycotina</taxon>
        <taxon>Dothideomycetes</taxon>
        <taxon>Pleosporomycetidae</taxon>
        <taxon>Pleosporales</taxon>
        <taxon>Massarineae</taxon>
        <taxon>Periconiaceae</taxon>
        <taxon>Periconia</taxon>
    </lineage>
</organism>
<evidence type="ECO:0000313" key="2">
    <source>
        <dbReference type="Proteomes" id="UP000244855"/>
    </source>
</evidence>
<dbReference type="OrthoDB" id="5427593at2759"/>
<reference evidence="1 2" key="1">
    <citation type="journal article" date="2018" name="Sci. Rep.">
        <title>Comparative genomics provides insights into the lifestyle and reveals functional heterogeneity of dark septate endophytic fungi.</title>
        <authorList>
            <person name="Knapp D.G."/>
            <person name="Nemeth J.B."/>
            <person name="Barry K."/>
            <person name="Hainaut M."/>
            <person name="Henrissat B."/>
            <person name="Johnson J."/>
            <person name="Kuo A."/>
            <person name="Lim J.H.P."/>
            <person name="Lipzen A."/>
            <person name="Nolan M."/>
            <person name="Ohm R.A."/>
            <person name="Tamas L."/>
            <person name="Grigoriev I.V."/>
            <person name="Spatafora J.W."/>
            <person name="Nagy L.G."/>
            <person name="Kovacs G.M."/>
        </authorList>
    </citation>
    <scope>NUCLEOTIDE SEQUENCE [LARGE SCALE GENOMIC DNA]</scope>
    <source>
        <strain evidence="1 2">DSE2036</strain>
    </source>
</reference>
<keyword evidence="2" id="KW-1185">Reference proteome</keyword>
<dbReference type="Proteomes" id="UP000244855">
    <property type="component" value="Unassembled WGS sequence"/>
</dbReference>
<gene>
    <name evidence="1" type="ORF">DM02DRAFT_388110</name>
</gene>
<protein>
    <submittedName>
        <fullName evidence="1">Uncharacterized protein</fullName>
    </submittedName>
</protein>
<dbReference type="AlphaFoldDB" id="A0A2V1D0F5"/>
<dbReference type="EMBL" id="KZ806014">
    <property type="protein sequence ID" value="PVH90963.1"/>
    <property type="molecule type" value="Genomic_DNA"/>
</dbReference>